<feature type="transmembrane region" description="Helical" evidence="9">
    <location>
        <begin position="85"/>
        <end position="107"/>
    </location>
</feature>
<feature type="transmembrane region" description="Helical" evidence="9">
    <location>
        <begin position="139"/>
        <end position="160"/>
    </location>
</feature>
<dbReference type="PROSITE" id="PS00221">
    <property type="entry name" value="MIP"/>
    <property type="match status" value="1"/>
</dbReference>
<keyword evidence="11" id="KW-1185">Reference proteome</keyword>
<dbReference type="GO" id="GO:0016020">
    <property type="term" value="C:membrane"/>
    <property type="evidence" value="ECO:0007669"/>
    <property type="project" value="UniProtKB-SubCell"/>
</dbReference>
<evidence type="ECO:0000256" key="5">
    <source>
        <dbReference type="ARBA" id="ARBA00023136"/>
    </source>
</evidence>
<dbReference type="FunFam" id="1.20.1080.10:FF:000002">
    <property type="entry name" value="Probable aquaporin TIP1-1"/>
    <property type="match status" value="1"/>
</dbReference>
<comment type="subcellular location">
    <subcellularLocation>
        <location evidence="1">Membrane</location>
        <topology evidence="1">Multi-pass membrane protein</topology>
    </subcellularLocation>
</comment>
<protein>
    <submittedName>
        <fullName evidence="10">Uncharacterized protein</fullName>
    </submittedName>
</protein>
<name>A0AAD8L4H8_TARER</name>
<sequence>MAGIAFGSFDDSFSSSSIKAYIAEFISTLLFVFAAVGSAIAFASLTADAALNPAGLVAIALCHALALFVAVSIAANISGGHVNPAVTFGLAVGGQITILTGLFYWIAQLLGSTVASFLLSFVTGGLAVPIHAVGAGIGAIQGVVFEIIITFALVYTVYATACDPKKGAIGTIAPIAIGFIVGANILAAGPFSGGSMNPARSFGPAVASFDFSGHWIYWVGPLIGGGLAGLIYPNVFITNEHLPLTNDY</sequence>
<gene>
    <name evidence="10" type="ORF">QVD17_11042</name>
</gene>
<keyword evidence="3 8" id="KW-0812">Transmembrane</keyword>
<dbReference type="InterPro" id="IPR023271">
    <property type="entry name" value="Aquaporin-like"/>
</dbReference>
<dbReference type="GO" id="GO:0015250">
    <property type="term" value="F:water channel activity"/>
    <property type="evidence" value="ECO:0007669"/>
    <property type="project" value="TreeGrafter"/>
</dbReference>
<evidence type="ECO:0000256" key="1">
    <source>
        <dbReference type="ARBA" id="ARBA00004141"/>
    </source>
</evidence>
<evidence type="ECO:0000256" key="6">
    <source>
        <dbReference type="ARBA" id="ARBA00038477"/>
    </source>
</evidence>
<feature type="transmembrane region" description="Helical" evidence="9">
    <location>
        <begin position="55"/>
        <end position="79"/>
    </location>
</feature>
<dbReference type="Gene3D" id="1.20.1080.10">
    <property type="entry name" value="Glycerol uptake facilitator protein"/>
    <property type="match status" value="1"/>
</dbReference>
<dbReference type="InterPro" id="IPR034294">
    <property type="entry name" value="Aquaporin_transptr"/>
</dbReference>
<feature type="transmembrane region" description="Helical" evidence="9">
    <location>
        <begin position="114"/>
        <end position="133"/>
    </location>
</feature>
<evidence type="ECO:0000256" key="7">
    <source>
        <dbReference type="ARBA" id="ARBA00053065"/>
    </source>
</evidence>
<dbReference type="CDD" id="cd00333">
    <property type="entry name" value="MIP"/>
    <property type="match status" value="1"/>
</dbReference>
<keyword evidence="2 8" id="KW-0813">Transport</keyword>
<dbReference type="AlphaFoldDB" id="A0AAD8L4H8"/>
<dbReference type="PANTHER" id="PTHR45665">
    <property type="entry name" value="AQUAPORIN-8"/>
    <property type="match status" value="1"/>
</dbReference>
<comment type="caution">
    <text evidence="10">The sequence shown here is derived from an EMBL/GenBank/DDBJ whole genome shotgun (WGS) entry which is preliminary data.</text>
</comment>
<evidence type="ECO:0000256" key="8">
    <source>
        <dbReference type="RuleBase" id="RU000477"/>
    </source>
</evidence>
<feature type="transmembrane region" description="Helical" evidence="9">
    <location>
        <begin position="215"/>
        <end position="237"/>
    </location>
</feature>
<dbReference type="Pfam" id="PF00230">
    <property type="entry name" value="MIP"/>
    <property type="match status" value="1"/>
</dbReference>
<evidence type="ECO:0000256" key="3">
    <source>
        <dbReference type="ARBA" id="ARBA00022692"/>
    </source>
</evidence>
<evidence type="ECO:0000313" key="11">
    <source>
        <dbReference type="Proteomes" id="UP001229421"/>
    </source>
</evidence>
<keyword evidence="4 9" id="KW-1133">Transmembrane helix</keyword>
<dbReference type="EMBL" id="JAUHHV010000002">
    <property type="protein sequence ID" value="KAK1434124.1"/>
    <property type="molecule type" value="Genomic_DNA"/>
</dbReference>
<organism evidence="10 11">
    <name type="scientific">Tagetes erecta</name>
    <name type="common">African marigold</name>
    <dbReference type="NCBI Taxonomy" id="13708"/>
    <lineage>
        <taxon>Eukaryota</taxon>
        <taxon>Viridiplantae</taxon>
        <taxon>Streptophyta</taxon>
        <taxon>Embryophyta</taxon>
        <taxon>Tracheophyta</taxon>
        <taxon>Spermatophyta</taxon>
        <taxon>Magnoliopsida</taxon>
        <taxon>eudicotyledons</taxon>
        <taxon>Gunneridae</taxon>
        <taxon>Pentapetalae</taxon>
        <taxon>asterids</taxon>
        <taxon>campanulids</taxon>
        <taxon>Asterales</taxon>
        <taxon>Asteraceae</taxon>
        <taxon>Asteroideae</taxon>
        <taxon>Heliantheae alliance</taxon>
        <taxon>Tageteae</taxon>
        <taxon>Tagetes</taxon>
    </lineage>
</organism>
<evidence type="ECO:0000256" key="9">
    <source>
        <dbReference type="SAM" id="Phobius"/>
    </source>
</evidence>
<reference evidence="10" key="1">
    <citation type="journal article" date="2023" name="bioRxiv">
        <title>Improved chromosome-level genome assembly for marigold (Tagetes erecta).</title>
        <authorList>
            <person name="Jiang F."/>
            <person name="Yuan L."/>
            <person name="Wang S."/>
            <person name="Wang H."/>
            <person name="Xu D."/>
            <person name="Wang A."/>
            <person name="Fan W."/>
        </authorList>
    </citation>
    <scope>NUCLEOTIDE SEQUENCE</scope>
    <source>
        <strain evidence="10">WSJ</strain>
        <tissue evidence="10">Leaf</tissue>
    </source>
</reference>
<dbReference type="PANTHER" id="PTHR45665:SF30">
    <property type="entry name" value="MAJOR INTRINSIC PROTEIN"/>
    <property type="match status" value="1"/>
</dbReference>
<proteinExistence type="inferred from homology"/>
<dbReference type="PRINTS" id="PR00783">
    <property type="entry name" value="MINTRINSICP"/>
</dbReference>
<accession>A0AAD8L4H8</accession>
<keyword evidence="5 9" id="KW-0472">Membrane</keyword>
<dbReference type="SUPFAM" id="SSF81338">
    <property type="entry name" value="Aquaporin-like"/>
    <property type="match status" value="1"/>
</dbReference>
<dbReference type="Proteomes" id="UP001229421">
    <property type="component" value="Unassembled WGS sequence"/>
</dbReference>
<feature type="transmembrane region" description="Helical" evidence="9">
    <location>
        <begin position="172"/>
        <end position="195"/>
    </location>
</feature>
<comment type="similarity">
    <text evidence="6">Belongs to the MIP/aquaporin (TC 1.A.8) family. TIP (TC 1.A.8.10) subfamily.</text>
</comment>
<dbReference type="NCBIfam" id="TIGR00861">
    <property type="entry name" value="MIP"/>
    <property type="match status" value="1"/>
</dbReference>
<comment type="function">
    <text evidence="7">Channel protein in tonoplast. These proteins may allow the diffusion of amino acids and/or peptides from the vacuolar compartment to the cytoplasm.</text>
</comment>
<dbReference type="InterPro" id="IPR000425">
    <property type="entry name" value="MIP"/>
</dbReference>
<evidence type="ECO:0000256" key="4">
    <source>
        <dbReference type="ARBA" id="ARBA00022989"/>
    </source>
</evidence>
<evidence type="ECO:0000313" key="10">
    <source>
        <dbReference type="EMBL" id="KAK1434124.1"/>
    </source>
</evidence>
<feature type="transmembrane region" description="Helical" evidence="9">
    <location>
        <begin position="20"/>
        <end position="43"/>
    </location>
</feature>
<dbReference type="InterPro" id="IPR022357">
    <property type="entry name" value="MIP_CS"/>
</dbReference>
<evidence type="ECO:0000256" key="2">
    <source>
        <dbReference type="ARBA" id="ARBA00022448"/>
    </source>
</evidence>